<dbReference type="GO" id="GO:0003700">
    <property type="term" value="F:DNA-binding transcription factor activity"/>
    <property type="evidence" value="ECO:0007669"/>
    <property type="project" value="TreeGrafter"/>
</dbReference>
<organism evidence="3 4">
    <name type="scientific">Sodiomyces alkalinus (strain CBS 110278 / VKM F-3762 / F11)</name>
    <name type="common">Alkaliphilic filamentous fungus</name>
    <dbReference type="NCBI Taxonomy" id="1314773"/>
    <lineage>
        <taxon>Eukaryota</taxon>
        <taxon>Fungi</taxon>
        <taxon>Dikarya</taxon>
        <taxon>Ascomycota</taxon>
        <taxon>Pezizomycotina</taxon>
        <taxon>Sordariomycetes</taxon>
        <taxon>Hypocreomycetidae</taxon>
        <taxon>Glomerellales</taxon>
        <taxon>Plectosphaerellaceae</taxon>
        <taxon>Sodiomyces</taxon>
    </lineage>
</organism>
<evidence type="ECO:0000256" key="2">
    <source>
        <dbReference type="ARBA" id="ARBA00023242"/>
    </source>
</evidence>
<gene>
    <name evidence="3" type="ORF">SODALDRAFT_339450</name>
</gene>
<reference evidence="3 4" key="1">
    <citation type="journal article" date="2018" name="Mol. Ecol.">
        <title>The obligate alkalophilic soda-lake fungus Sodiomyces alkalinus has shifted to a protein diet.</title>
        <authorList>
            <person name="Grum-Grzhimaylo A.A."/>
            <person name="Falkoski D.L."/>
            <person name="van den Heuvel J."/>
            <person name="Valero-Jimenez C.A."/>
            <person name="Min B."/>
            <person name="Choi I.G."/>
            <person name="Lipzen A."/>
            <person name="Daum C.G."/>
            <person name="Aanen D.K."/>
            <person name="Tsang A."/>
            <person name="Henrissat B."/>
            <person name="Bilanenko E.N."/>
            <person name="de Vries R.P."/>
            <person name="van Kan J.A.L."/>
            <person name="Grigoriev I.V."/>
            <person name="Debets A.J.M."/>
        </authorList>
    </citation>
    <scope>NUCLEOTIDE SEQUENCE [LARGE SCALE GENOMIC DNA]</scope>
    <source>
        <strain evidence="3 4">F11</strain>
    </source>
</reference>
<dbReference type="STRING" id="1314773.A0A3N2PWL5"/>
<dbReference type="GO" id="GO:0005634">
    <property type="term" value="C:nucleus"/>
    <property type="evidence" value="ECO:0007669"/>
    <property type="project" value="UniProtKB-SubCell"/>
</dbReference>
<dbReference type="EMBL" id="ML119054">
    <property type="protein sequence ID" value="ROT38910.1"/>
    <property type="molecule type" value="Genomic_DNA"/>
</dbReference>
<accession>A0A3N2PWL5</accession>
<dbReference type="Pfam" id="PF11951">
    <property type="entry name" value="Fungal_trans_2"/>
    <property type="match status" value="1"/>
</dbReference>
<evidence type="ECO:0000313" key="3">
    <source>
        <dbReference type="EMBL" id="ROT38910.1"/>
    </source>
</evidence>
<dbReference type="GO" id="GO:0045944">
    <property type="term" value="P:positive regulation of transcription by RNA polymerase II"/>
    <property type="evidence" value="ECO:0007669"/>
    <property type="project" value="TreeGrafter"/>
</dbReference>
<dbReference type="GeneID" id="39581337"/>
<dbReference type="Proteomes" id="UP000272025">
    <property type="component" value="Unassembled WGS sequence"/>
</dbReference>
<keyword evidence="2" id="KW-0539">Nucleus</keyword>
<evidence type="ECO:0000256" key="1">
    <source>
        <dbReference type="ARBA" id="ARBA00004123"/>
    </source>
</evidence>
<dbReference type="AlphaFoldDB" id="A0A3N2PWL5"/>
<evidence type="ECO:0000313" key="4">
    <source>
        <dbReference type="Proteomes" id="UP000272025"/>
    </source>
</evidence>
<evidence type="ECO:0008006" key="5">
    <source>
        <dbReference type="Google" id="ProtNLM"/>
    </source>
</evidence>
<dbReference type="RefSeq" id="XP_028466716.1">
    <property type="nucleotide sequence ID" value="XM_028612859.1"/>
</dbReference>
<dbReference type="OrthoDB" id="5130013at2759"/>
<keyword evidence="4" id="KW-1185">Reference proteome</keyword>
<dbReference type="GO" id="GO:0000976">
    <property type="term" value="F:transcription cis-regulatory region binding"/>
    <property type="evidence" value="ECO:0007669"/>
    <property type="project" value="TreeGrafter"/>
</dbReference>
<dbReference type="PANTHER" id="PTHR37534:SF39">
    <property type="entry name" value="TRANSCRIPTION FACTOR DOMAIN-CONTAINING PROTEIN"/>
    <property type="match status" value="1"/>
</dbReference>
<comment type="subcellular location">
    <subcellularLocation>
        <location evidence="1">Nucleus</location>
    </subcellularLocation>
</comment>
<dbReference type="PANTHER" id="PTHR37534">
    <property type="entry name" value="TRANSCRIPTIONAL ACTIVATOR PROTEIN UGA3"/>
    <property type="match status" value="1"/>
</dbReference>
<name>A0A3N2PWL5_SODAK</name>
<proteinExistence type="predicted"/>
<protein>
    <recommendedName>
        <fullName evidence="5">Fungal-specific transcription factor domain-containing protein</fullName>
    </recommendedName>
</protein>
<dbReference type="InterPro" id="IPR021858">
    <property type="entry name" value="Fun_TF"/>
</dbReference>
<sequence>MESAPSDRDPNISSLRLSWPIAGDNRRSVVGRSPESNGDREGDFCDTRFVHVSHCDMEAHYQFSKSKKRAGHGQQPILQIPLAWNSLKLEVGTKELLEYFQYAASQSLAIFGQEPTILGDVLCRIALTGNTASSRAALQSLLALSALHRRHDVHSQAVELKIAALKSLAAGMENQIGIREAIQHVAAGMLLCSFEIHRASCTSSDWMQYLRGAKDIIRAAGLDKIDQDDDLAILLDWVYYHDVLSRFTLGHWHRDSVAITSKPSDIRAEPSRTAPPALAIIELLSEVCDVISAGPPTRGSTKDMDDHKEFLKILDWRIRSLELAGMANNCPETLLMLELYQLAMLVYLNRASGDLLNQSARTKQQIEKAFIIFPLLGSCDRQFPVFVLGCEAKTDEQRAVVLDLISRTEPRDSSRSFNYDRLLTQAIWAQDDLADGDLDYSDKLSRGISRCSILPTFV</sequence>